<evidence type="ECO:0000256" key="1">
    <source>
        <dbReference type="SAM" id="MobiDB-lite"/>
    </source>
</evidence>
<name>A0ABU0SMQ2_9ACTN</name>
<dbReference type="Pfam" id="PF13560">
    <property type="entry name" value="HTH_31"/>
    <property type="match status" value="1"/>
</dbReference>
<organism evidence="2 3">
    <name type="scientific">Streptomyces umbrinus</name>
    <dbReference type="NCBI Taxonomy" id="67370"/>
    <lineage>
        <taxon>Bacteria</taxon>
        <taxon>Bacillati</taxon>
        <taxon>Actinomycetota</taxon>
        <taxon>Actinomycetes</taxon>
        <taxon>Kitasatosporales</taxon>
        <taxon>Streptomycetaceae</taxon>
        <taxon>Streptomyces</taxon>
        <taxon>Streptomyces phaeochromogenes group</taxon>
    </lineage>
</organism>
<keyword evidence="3" id="KW-1185">Reference proteome</keyword>
<dbReference type="SUPFAM" id="SSF47413">
    <property type="entry name" value="lambda repressor-like DNA-binding domains"/>
    <property type="match status" value="1"/>
</dbReference>
<comment type="caution">
    <text evidence="2">The sequence shown here is derived from an EMBL/GenBank/DDBJ whole genome shotgun (WGS) entry which is preliminary data.</text>
</comment>
<feature type="region of interest" description="Disordered" evidence="1">
    <location>
        <begin position="290"/>
        <end position="329"/>
    </location>
</feature>
<sequence>MGRTENPVPRPDSALGQLASHLRRCRARAGLTNAALAARTKYSATTLQRASGGAVLPTLRVVLAYEGGCGIADGEARRLWGLARQVLGRRDRRRAMLPHPGKAPRPDLIADRADMSRALLDLRERSGLSYRDMERRVEGRLELGPLSRSTAQRILTRQSFPTSQRQLMALLHACAVPERAWGDWVRAWKKVHRAQDRREPAVTPARKLAAREAEAQLERYELESVEPFRSPTAAWSVRCCLCGDLFRVRLDDLGTGWVGCPNRCPRALVRSVADGLLKQLDPLSCPRCERPVTKEPHTTSPEDCPICGDARPGTTTPSSGDRYRDGASV</sequence>
<accession>A0ABU0SMQ2</accession>
<protein>
    <submittedName>
        <fullName evidence="2">Transcriptional regulator with XRE-family HTH domain</fullName>
    </submittedName>
</protein>
<evidence type="ECO:0000313" key="2">
    <source>
        <dbReference type="EMBL" id="MDQ1024823.1"/>
    </source>
</evidence>
<dbReference type="Proteomes" id="UP001230328">
    <property type="component" value="Unassembled WGS sequence"/>
</dbReference>
<gene>
    <name evidence="2" type="ORF">QF035_002405</name>
</gene>
<evidence type="ECO:0000313" key="3">
    <source>
        <dbReference type="Proteomes" id="UP001230328"/>
    </source>
</evidence>
<dbReference type="RefSeq" id="WP_373466636.1">
    <property type="nucleotide sequence ID" value="NZ_JAUSZI010000002.1"/>
</dbReference>
<dbReference type="EMBL" id="JAUSZI010000002">
    <property type="protein sequence ID" value="MDQ1024823.1"/>
    <property type="molecule type" value="Genomic_DNA"/>
</dbReference>
<dbReference type="InterPro" id="IPR010982">
    <property type="entry name" value="Lambda_DNA-bd_dom_sf"/>
</dbReference>
<proteinExistence type="predicted"/>
<reference evidence="2 3" key="1">
    <citation type="submission" date="2023-07" db="EMBL/GenBank/DDBJ databases">
        <title>Comparative genomics of wheat-associated soil bacteria to identify genetic determinants of phenazine resistance.</title>
        <authorList>
            <person name="Mouncey N."/>
        </authorList>
    </citation>
    <scope>NUCLEOTIDE SEQUENCE [LARGE SCALE GENOMIC DNA]</scope>
    <source>
        <strain evidence="2 3">V2I4</strain>
    </source>
</reference>